<dbReference type="AlphaFoldDB" id="A0A0C9ZRF9"/>
<evidence type="ECO:0000313" key="1">
    <source>
        <dbReference type="EMBL" id="KIK40335.1"/>
    </source>
</evidence>
<name>A0A0C9ZRF9_9AGAM</name>
<organism evidence="1 2">
    <name type="scientific">Suillus luteus UH-Slu-Lm8-n1</name>
    <dbReference type="NCBI Taxonomy" id="930992"/>
    <lineage>
        <taxon>Eukaryota</taxon>
        <taxon>Fungi</taxon>
        <taxon>Dikarya</taxon>
        <taxon>Basidiomycota</taxon>
        <taxon>Agaricomycotina</taxon>
        <taxon>Agaricomycetes</taxon>
        <taxon>Agaricomycetidae</taxon>
        <taxon>Boletales</taxon>
        <taxon>Suillineae</taxon>
        <taxon>Suillaceae</taxon>
        <taxon>Suillus</taxon>
    </lineage>
</organism>
<protein>
    <submittedName>
        <fullName evidence="1">Uncharacterized protein</fullName>
    </submittedName>
</protein>
<accession>A0A0C9ZRF9</accession>
<gene>
    <name evidence="1" type="ORF">CY34DRAFT_273912</name>
</gene>
<dbReference type="HOGENOM" id="CLU_1928982_0_0_1"/>
<dbReference type="InParanoid" id="A0A0C9ZRF9"/>
<keyword evidence="2" id="KW-1185">Reference proteome</keyword>
<reference evidence="1 2" key="1">
    <citation type="submission" date="2014-04" db="EMBL/GenBank/DDBJ databases">
        <authorList>
            <consortium name="DOE Joint Genome Institute"/>
            <person name="Kuo A."/>
            <person name="Ruytinx J."/>
            <person name="Rineau F."/>
            <person name="Colpaert J."/>
            <person name="Kohler A."/>
            <person name="Nagy L.G."/>
            <person name="Floudas D."/>
            <person name="Copeland A."/>
            <person name="Barry K.W."/>
            <person name="Cichocki N."/>
            <person name="Veneault-Fourrey C."/>
            <person name="LaButti K."/>
            <person name="Lindquist E.A."/>
            <person name="Lipzen A."/>
            <person name="Lundell T."/>
            <person name="Morin E."/>
            <person name="Murat C."/>
            <person name="Sun H."/>
            <person name="Tunlid A."/>
            <person name="Henrissat B."/>
            <person name="Grigoriev I.V."/>
            <person name="Hibbett D.S."/>
            <person name="Martin F."/>
            <person name="Nordberg H.P."/>
            <person name="Cantor M.N."/>
            <person name="Hua S.X."/>
        </authorList>
    </citation>
    <scope>NUCLEOTIDE SEQUENCE [LARGE SCALE GENOMIC DNA]</scope>
    <source>
        <strain evidence="1 2">UH-Slu-Lm8-n1</strain>
    </source>
</reference>
<evidence type="ECO:0000313" key="2">
    <source>
        <dbReference type="Proteomes" id="UP000054485"/>
    </source>
</evidence>
<proteinExistence type="predicted"/>
<dbReference type="Proteomes" id="UP000054485">
    <property type="component" value="Unassembled WGS sequence"/>
</dbReference>
<reference evidence="2" key="2">
    <citation type="submission" date="2015-01" db="EMBL/GenBank/DDBJ databases">
        <title>Evolutionary Origins and Diversification of the Mycorrhizal Mutualists.</title>
        <authorList>
            <consortium name="DOE Joint Genome Institute"/>
            <consortium name="Mycorrhizal Genomics Consortium"/>
            <person name="Kohler A."/>
            <person name="Kuo A."/>
            <person name="Nagy L.G."/>
            <person name="Floudas D."/>
            <person name="Copeland A."/>
            <person name="Barry K.W."/>
            <person name="Cichocki N."/>
            <person name="Veneault-Fourrey C."/>
            <person name="LaButti K."/>
            <person name="Lindquist E.A."/>
            <person name="Lipzen A."/>
            <person name="Lundell T."/>
            <person name="Morin E."/>
            <person name="Murat C."/>
            <person name="Riley R."/>
            <person name="Ohm R."/>
            <person name="Sun H."/>
            <person name="Tunlid A."/>
            <person name="Henrissat B."/>
            <person name="Grigoriev I.V."/>
            <person name="Hibbett D.S."/>
            <person name="Martin F."/>
        </authorList>
    </citation>
    <scope>NUCLEOTIDE SEQUENCE [LARGE SCALE GENOMIC DNA]</scope>
    <source>
        <strain evidence="2">UH-Slu-Lm8-n1</strain>
    </source>
</reference>
<sequence>MYYYLPYCHSLPNTLAWTRWAVATERFEQPRLLADFLVVQLSQSKEKGAGYVSYIWAKPRLSSYFYPQTLQSCFTHRTTSPAALNETILETILMRLLHHERAVSLQYWAAPALFVTIPNRSWRRPTHSPCL</sequence>
<dbReference type="EMBL" id="KN835306">
    <property type="protein sequence ID" value="KIK40335.1"/>
    <property type="molecule type" value="Genomic_DNA"/>
</dbReference>